<name>A0A646HKR4_9BACT</name>
<sequence>MATTPYTEEDKKLLACLPKCQEQFRKQIDVGRPYVWELRLSLEQFYILETAIADSISSHSNDYHHLLSEDFAVILVMYLAEWYKRFYKGADTMDDNKVITLTTDELKKLYQLAKIDANTFVYNASTNPDKTSYRWLESLQVLGGLAVQAELKRDKNDALLPQLCKIFHGEEIELDDLKDRNRAVAFQESIARKHSLYEYLDCILSKEKEAPFAKEDMNREETCIPQLLHKILEADEVAKKNKFDFEWVIAYTASRNQMVRHLRVKLKPEEIGGGKKQYIGYDRLLKPEWGIEHPEEVGRIRFYLRFKDNGRYVQKIDKTEEPLFKYDNTGSEKTGFLSVNKIDENTYTDIPVCHFDKVEMVMKYDENQTDGTSISVTKVVQELHVADYMQVYALPKTSNRFSTRKNAQAATAVIFSSAYHLAEPYRELPVVYAHYRNGEECGTDYCWCPINDKVILVGPDGKEILPPFFNRNGLYQVVTKKYLKTIKYKDNVFVLYKYIDTDYDDEEMQEDNLPVLFGRSGLEVRHYATGASKEGEPVTDYDLEWLKGSRYVDWNEEEPGQGAIRLRVTVKGIVFKPHVYYVPFTPVSAGQQPIWRDFEHMRICTALEGVDDIQDNFEKLLGVREPDTKQLKIGNDQAQILVDVYRPIIMRELSQKDSKGKSHIVSYAGKEEDIHIPLINCNQFSIRDFSENGVKEYQIKKNCRMFYGFPTFNDPNLSVDNYKLEMPADELTEEFPLDYLKVYISKALDAPTDLYAWNYKTDPVAVANSNELSGDGIVFQSMKFNSFPRHYALPYIKKVKSGWGGKKSQIVVDALYCFEIVAEHKTYFFLFNPLIKVVKAGRQIGDIFLPLVKKRGYQLTDTDIENLYQFAVEFHFDWMLLPREAWNSQIEDLSEDADEVCKIKEAVTAFFLKTPKCSDEREESCLKEFLKRYWSFDVWPKIEEVADKALKLIQDNPDALGKYENLKEFLKDFDECRYKFSEMSHAIVSNEN</sequence>
<accession>A0A646HKR4</accession>
<protein>
    <submittedName>
        <fullName evidence="1">Uncharacterized protein</fullName>
    </submittedName>
</protein>
<dbReference type="Proteomes" id="UP000420635">
    <property type="component" value="Unassembled WGS sequence"/>
</dbReference>
<dbReference type="RefSeq" id="WP_153113645.1">
    <property type="nucleotide sequence ID" value="NZ_VZAS01000137.1"/>
</dbReference>
<evidence type="ECO:0000313" key="1">
    <source>
        <dbReference type="EMBL" id="MQN89799.1"/>
    </source>
</evidence>
<comment type="caution">
    <text evidence="1">The sequence shown here is derived from an EMBL/GenBank/DDBJ whole genome shotgun (WGS) entry which is preliminary data.</text>
</comment>
<dbReference type="EMBL" id="VZBQ01000092">
    <property type="protein sequence ID" value="MQN89799.1"/>
    <property type="molecule type" value="Genomic_DNA"/>
</dbReference>
<dbReference type="AlphaFoldDB" id="A0A646HKR4"/>
<organism evidence="1 2">
    <name type="scientific">Segatella copri</name>
    <dbReference type="NCBI Taxonomy" id="165179"/>
    <lineage>
        <taxon>Bacteria</taxon>
        <taxon>Pseudomonadati</taxon>
        <taxon>Bacteroidota</taxon>
        <taxon>Bacteroidia</taxon>
        <taxon>Bacteroidales</taxon>
        <taxon>Prevotellaceae</taxon>
        <taxon>Segatella</taxon>
    </lineage>
</organism>
<evidence type="ECO:0000313" key="2">
    <source>
        <dbReference type="Proteomes" id="UP000420635"/>
    </source>
</evidence>
<proteinExistence type="predicted"/>
<gene>
    <name evidence="1" type="ORF">F7D59_08050</name>
</gene>
<reference evidence="2" key="1">
    <citation type="submission" date="2019-09" db="EMBL/GenBank/DDBJ databases">
        <title>Distinct polysaccharide growth profiles of human intestinal Prevotella copri isolates.</title>
        <authorList>
            <person name="Fehlner-Peach H."/>
            <person name="Magnabosco C."/>
            <person name="Raghavan V."/>
            <person name="Scher J.U."/>
            <person name="Tett A."/>
            <person name="Cox L.M."/>
            <person name="Gottsegen C."/>
            <person name="Watters A."/>
            <person name="Wiltshire- Gordon J.D."/>
            <person name="Segata N."/>
            <person name="Bonneau R."/>
            <person name="Littman D.R."/>
        </authorList>
    </citation>
    <scope>NUCLEOTIDE SEQUENCE [LARGE SCALE GENOMIC DNA]</scope>
    <source>
        <strain evidence="2">iP54</strain>
    </source>
</reference>